<evidence type="ECO:0000313" key="2">
    <source>
        <dbReference type="EMBL" id="KAK7198913.1"/>
    </source>
</evidence>
<dbReference type="EMBL" id="JAECZO010000188">
    <property type="protein sequence ID" value="KAK7198913.1"/>
    <property type="molecule type" value="Genomic_DNA"/>
</dbReference>
<dbReference type="SMART" id="SM00248">
    <property type="entry name" value="ANK"/>
    <property type="match status" value="2"/>
</dbReference>
<evidence type="ECO:0000313" key="3">
    <source>
        <dbReference type="Proteomes" id="UP001430356"/>
    </source>
</evidence>
<feature type="region of interest" description="Disordered" evidence="1">
    <location>
        <begin position="1"/>
        <end position="24"/>
    </location>
</feature>
<proteinExistence type="predicted"/>
<name>A0AAW0EY45_9TRYP</name>
<dbReference type="Pfam" id="PF12796">
    <property type="entry name" value="Ank_2"/>
    <property type="match status" value="1"/>
</dbReference>
<gene>
    <name evidence="2" type="ORF">NESM_000858100</name>
</gene>
<evidence type="ECO:0000256" key="1">
    <source>
        <dbReference type="SAM" id="MobiDB-lite"/>
    </source>
</evidence>
<dbReference type="Gene3D" id="1.25.40.20">
    <property type="entry name" value="Ankyrin repeat-containing domain"/>
    <property type="match status" value="1"/>
</dbReference>
<dbReference type="InterPro" id="IPR002110">
    <property type="entry name" value="Ankyrin_rpt"/>
</dbReference>
<dbReference type="SUPFAM" id="SSF48403">
    <property type="entry name" value="Ankyrin repeat"/>
    <property type="match status" value="1"/>
</dbReference>
<accession>A0AAW0EY45</accession>
<sequence length="209" mass="22388">MPATAASAGALPYPNKLQSRQTTTEHREIAAAAVRAYRDSLAQEEVLLHEDDALLSEEDAARLRRRVSNQAAADAAAAQFRDRACDVVASVRGDECVAGDGGIDIFHAACDGDVAALQVCVRSGANVNAVGQPDPARYNGVQLQQRWLFRAPPLIFAAAFGREEAVQFLMAHGADPTLSSTTGLRAVDYAVRRRYDAIVRLLENSAPLS</sequence>
<dbReference type="InterPro" id="IPR036770">
    <property type="entry name" value="Ankyrin_rpt-contain_sf"/>
</dbReference>
<keyword evidence="3" id="KW-1185">Reference proteome</keyword>
<comment type="caution">
    <text evidence="2">The sequence shown here is derived from an EMBL/GenBank/DDBJ whole genome shotgun (WGS) entry which is preliminary data.</text>
</comment>
<reference evidence="2 3" key="1">
    <citation type="journal article" date="2021" name="MBio">
        <title>A New Model Trypanosomatid, Novymonas esmeraldas: Genomic Perception of Its 'Candidatus Pandoraea novymonadis' Endosymbiont.</title>
        <authorList>
            <person name="Zakharova A."/>
            <person name="Saura A."/>
            <person name="Butenko A."/>
            <person name="Podesvova L."/>
            <person name="Warmusova S."/>
            <person name="Kostygov A.Y."/>
            <person name="Nenarokova A."/>
            <person name="Lukes J."/>
            <person name="Opperdoes F.R."/>
            <person name="Yurchenko V."/>
        </authorList>
    </citation>
    <scope>NUCLEOTIDE SEQUENCE [LARGE SCALE GENOMIC DNA]</scope>
    <source>
        <strain evidence="2 3">E262AT.01</strain>
    </source>
</reference>
<dbReference type="Proteomes" id="UP001430356">
    <property type="component" value="Unassembled WGS sequence"/>
</dbReference>
<organism evidence="2 3">
    <name type="scientific">Novymonas esmeraldas</name>
    <dbReference type="NCBI Taxonomy" id="1808958"/>
    <lineage>
        <taxon>Eukaryota</taxon>
        <taxon>Discoba</taxon>
        <taxon>Euglenozoa</taxon>
        <taxon>Kinetoplastea</taxon>
        <taxon>Metakinetoplastina</taxon>
        <taxon>Trypanosomatida</taxon>
        <taxon>Trypanosomatidae</taxon>
        <taxon>Novymonas</taxon>
    </lineage>
</organism>
<protein>
    <submittedName>
        <fullName evidence="2">Ankyrin repeats (3 copies)/Ankyrin repeat/Ankyrin repeats (Many copies)</fullName>
    </submittedName>
</protein>
<dbReference type="AlphaFoldDB" id="A0AAW0EY45"/>